<organism evidence="9 10">
    <name type="scientific">Lachancea fermentati</name>
    <name type="common">Zygosaccharomyces fermentati</name>
    <dbReference type="NCBI Taxonomy" id="4955"/>
    <lineage>
        <taxon>Eukaryota</taxon>
        <taxon>Fungi</taxon>
        <taxon>Dikarya</taxon>
        <taxon>Ascomycota</taxon>
        <taxon>Saccharomycotina</taxon>
        <taxon>Saccharomycetes</taxon>
        <taxon>Saccharomycetales</taxon>
        <taxon>Saccharomycetaceae</taxon>
        <taxon>Lachancea</taxon>
    </lineage>
</organism>
<dbReference type="SMART" id="SM00066">
    <property type="entry name" value="GAL4"/>
    <property type="match status" value="1"/>
</dbReference>
<evidence type="ECO:0000256" key="4">
    <source>
        <dbReference type="ARBA" id="ARBA00023125"/>
    </source>
</evidence>
<dbReference type="Proteomes" id="UP000190831">
    <property type="component" value="Chromosome D"/>
</dbReference>
<dbReference type="GO" id="GO:0008270">
    <property type="term" value="F:zinc ion binding"/>
    <property type="evidence" value="ECO:0007669"/>
    <property type="project" value="InterPro"/>
</dbReference>
<dbReference type="InterPro" id="IPR050675">
    <property type="entry name" value="OAF3"/>
</dbReference>
<dbReference type="InterPro" id="IPR001138">
    <property type="entry name" value="Zn2Cys6_DnaBD"/>
</dbReference>
<dbReference type="Pfam" id="PF00172">
    <property type="entry name" value="Zn_clus"/>
    <property type="match status" value="1"/>
</dbReference>
<dbReference type="OrthoDB" id="4034754at2759"/>
<feature type="domain" description="Zn(2)-C6 fungal-type" evidence="8">
    <location>
        <begin position="16"/>
        <end position="46"/>
    </location>
</feature>
<evidence type="ECO:0000313" key="9">
    <source>
        <dbReference type="EMBL" id="SCW01092.1"/>
    </source>
</evidence>
<gene>
    <name evidence="9" type="ORF">LAFE_0D04896G</name>
</gene>
<dbReference type="PROSITE" id="PS00463">
    <property type="entry name" value="ZN2_CY6_FUNGAL_1"/>
    <property type="match status" value="1"/>
</dbReference>
<evidence type="ECO:0000256" key="7">
    <source>
        <dbReference type="SAM" id="Phobius"/>
    </source>
</evidence>
<evidence type="ECO:0000256" key="5">
    <source>
        <dbReference type="ARBA" id="ARBA00023163"/>
    </source>
</evidence>
<dbReference type="Gene3D" id="4.10.240.10">
    <property type="entry name" value="Zn(2)-C6 fungal-type DNA-binding domain"/>
    <property type="match status" value="1"/>
</dbReference>
<keyword evidence="3" id="KW-0805">Transcription regulation</keyword>
<keyword evidence="7" id="KW-1133">Transmembrane helix</keyword>
<dbReference type="CDD" id="cd00067">
    <property type="entry name" value="GAL4"/>
    <property type="match status" value="1"/>
</dbReference>
<keyword evidence="4" id="KW-0238">DNA-binding</keyword>
<dbReference type="AlphaFoldDB" id="A0A1G4MBC7"/>
<keyword evidence="5" id="KW-0804">Transcription</keyword>
<keyword evidence="7" id="KW-0812">Transmembrane</keyword>
<evidence type="ECO:0000256" key="2">
    <source>
        <dbReference type="ARBA" id="ARBA00022833"/>
    </source>
</evidence>
<keyword evidence="1" id="KW-0479">Metal-binding</keyword>
<name>A0A1G4MBC7_LACFM</name>
<dbReference type="GO" id="GO:0000981">
    <property type="term" value="F:DNA-binding transcription factor activity, RNA polymerase II-specific"/>
    <property type="evidence" value="ECO:0007669"/>
    <property type="project" value="InterPro"/>
</dbReference>
<dbReference type="GO" id="GO:0003677">
    <property type="term" value="F:DNA binding"/>
    <property type="evidence" value="ECO:0007669"/>
    <property type="project" value="UniProtKB-KW"/>
</dbReference>
<keyword evidence="6" id="KW-0539">Nucleus</keyword>
<dbReference type="PANTHER" id="PTHR31069:SF32">
    <property type="entry name" value="ARGININE METABOLISM REGULATION PROTEIN II"/>
    <property type="match status" value="1"/>
</dbReference>
<dbReference type="STRING" id="4955.A0A1G4MBC7"/>
<evidence type="ECO:0000313" key="10">
    <source>
        <dbReference type="Proteomes" id="UP000190831"/>
    </source>
</evidence>
<dbReference type="SUPFAM" id="SSF57701">
    <property type="entry name" value="Zn2/Cys6 DNA-binding domain"/>
    <property type="match status" value="1"/>
</dbReference>
<evidence type="ECO:0000256" key="6">
    <source>
        <dbReference type="ARBA" id="ARBA00023242"/>
    </source>
</evidence>
<protein>
    <submittedName>
        <fullName evidence="9">LAFE_0D04896g1_1</fullName>
    </submittedName>
</protein>
<dbReference type="PROSITE" id="PS50048">
    <property type="entry name" value="ZN2_CY6_FUNGAL_2"/>
    <property type="match status" value="1"/>
</dbReference>
<dbReference type="InterPro" id="IPR036864">
    <property type="entry name" value="Zn2-C6_fun-type_DNA-bd_sf"/>
</dbReference>
<accession>A0A1G4MBC7</accession>
<evidence type="ECO:0000256" key="3">
    <source>
        <dbReference type="ARBA" id="ARBA00023015"/>
    </source>
</evidence>
<dbReference type="EMBL" id="LT598492">
    <property type="protein sequence ID" value="SCW01092.1"/>
    <property type="molecule type" value="Genomic_DNA"/>
</dbReference>
<dbReference type="OMA" id="CVYELPP"/>
<keyword evidence="7" id="KW-0472">Membrane</keyword>
<sequence length="743" mass="85515">MSRSRSNKQKQNVTFACRSCRQRKRKCSREKPVCQRCSRLGITCVYELPPKHLIKSVKDGNGGGGVAGCAGSPPSMRWHFQTGVDLGLHVEKDPFLLEFLSSAIACGPTLARCHHTQCVDPNCGRWWFSLMLEGHTLLDDVRNNTVVPSRTGRLPFGGDPLVGPEVFSHMCSELIHEIQQVLPSLDAMQAMKIEFYEHMYVVKPALNIPRFERAIELLVVPRPDNAGVFVRRSMNHQRMELIQLAILLLILRMGFMSMVLYNEKYERDPAKKKQVASWLNAHAIPRDVLFLVKRTLELLRIYDTPTEEALCCLLYLRTAMCLEDSDIYKFLGVKNAELVEAMTYVATRMNLFSNVLQKVPGMTVQERLYRRKLWLCVCSANMHEHTFRGGYTYVRAEQILRFFDNYRVFDDYQAISQESLTSEDHIELDYHIFLLKNHQFTEVLCDIEEETVPDQELLPKKIAENDRLGNFFQDVFPDSEPSAQQENLDMVLHINCKNFRIPVMICRLRHLAQFQTKFNLLIKQMSNASLLMFYFEKDYQATESPQSLLNFERYLLESIEYVTQILVSCVDYSSGNISLLIPPNMRFILTDALCPIYNRSALTLFGVVLRFQYLQQTFARQGRMNVLPVLGEILDRLCIYLQTAERCMAAETLPPRALGIAQSFLNLIKYDDLFDSIREYSSLSEDVSSKCREIIDFCPPGYLERNSAAIKQVSQETLNQFLQVLNSASFVNSSYISVQNFKS</sequence>
<keyword evidence="10" id="KW-1185">Reference proteome</keyword>
<dbReference type="PANTHER" id="PTHR31069">
    <property type="entry name" value="OLEATE-ACTIVATED TRANSCRIPTION FACTOR 1-RELATED"/>
    <property type="match status" value="1"/>
</dbReference>
<proteinExistence type="predicted"/>
<keyword evidence="2" id="KW-0862">Zinc</keyword>
<reference evidence="9 10" key="1">
    <citation type="submission" date="2016-03" db="EMBL/GenBank/DDBJ databases">
        <authorList>
            <person name="Devillers H."/>
        </authorList>
    </citation>
    <scope>NUCLEOTIDE SEQUENCE [LARGE SCALE GENOMIC DNA]</scope>
    <source>
        <strain evidence="9">CBS 6772</strain>
    </source>
</reference>
<evidence type="ECO:0000256" key="1">
    <source>
        <dbReference type="ARBA" id="ARBA00022723"/>
    </source>
</evidence>
<evidence type="ECO:0000259" key="8">
    <source>
        <dbReference type="PROSITE" id="PS50048"/>
    </source>
</evidence>
<feature type="transmembrane region" description="Helical" evidence="7">
    <location>
        <begin position="241"/>
        <end position="261"/>
    </location>
</feature>